<evidence type="ECO:0008006" key="3">
    <source>
        <dbReference type="Google" id="ProtNLM"/>
    </source>
</evidence>
<dbReference type="RefSeq" id="WP_101265884.1">
    <property type="nucleotide sequence ID" value="NZ_NWTK01000005.1"/>
</dbReference>
<dbReference type="AlphaFoldDB" id="A0A2N3KV21"/>
<dbReference type="Pfam" id="PF07372">
    <property type="entry name" value="DUF1491"/>
    <property type="match status" value="1"/>
</dbReference>
<accession>A0A2N3KV21</accession>
<evidence type="ECO:0000313" key="2">
    <source>
        <dbReference type="Proteomes" id="UP000233597"/>
    </source>
</evidence>
<sequence>MTQPRLKAGLWVRGQIGICQANGITAMVVHKGNEDAGAVLLKLNRFAWGCFVYSRVTTMEGELGWMQVAGAALGDRETEMQCDDYCRRQVSFDRDVWVLEVEDHKAQYELDAPIVEF</sequence>
<dbReference type="OrthoDB" id="9809136at2"/>
<dbReference type="EMBL" id="NWTK01000005">
    <property type="protein sequence ID" value="PKR54350.1"/>
    <property type="molecule type" value="Genomic_DNA"/>
</dbReference>
<comment type="caution">
    <text evidence="1">The sequence shown here is derived from an EMBL/GenBank/DDBJ whole genome shotgun (WGS) entry which is preliminary data.</text>
</comment>
<protein>
    <recommendedName>
        <fullName evidence="3">DUF1491 domain-containing protein</fullName>
    </recommendedName>
</protein>
<reference evidence="1 2" key="1">
    <citation type="submission" date="2017-09" db="EMBL/GenBank/DDBJ databases">
        <title>Biodiversity and function of Thalassospira species in the particle-attached aromatic-hydrocarbon-degrading consortia from the surface seawater of the South China Sea.</title>
        <authorList>
            <person name="Dong C."/>
            <person name="Liu R."/>
            <person name="Shao Z."/>
        </authorList>
    </citation>
    <scope>NUCLEOTIDE SEQUENCE [LARGE SCALE GENOMIC DNA]</scope>
    <source>
        <strain evidence="1 2">CSC1P2</strain>
    </source>
</reference>
<gene>
    <name evidence="1" type="ORF">COO20_09435</name>
</gene>
<proteinExistence type="predicted"/>
<organism evidence="1 2">
    <name type="scientific">Thalassospira marina</name>
    <dbReference type="NCBI Taxonomy" id="2048283"/>
    <lineage>
        <taxon>Bacteria</taxon>
        <taxon>Pseudomonadati</taxon>
        <taxon>Pseudomonadota</taxon>
        <taxon>Alphaproteobacteria</taxon>
        <taxon>Rhodospirillales</taxon>
        <taxon>Thalassospiraceae</taxon>
        <taxon>Thalassospira</taxon>
    </lineage>
</organism>
<dbReference type="Proteomes" id="UP000233597">
    <property type="component" value="Unassembled WGS sequence"/>
</dbReference>
<evidence type="ECO:0000313" key="1">
    <source>
        <dbReference type="EMBL" id="PKR54350.1"/>
    </source>
</evidence>
<name>A0A2N3KV21_9PROT</name>
<dbReference type="InterPro" id="IPR009964">
    <property type="entry name" value="DUF1491"/>
</dbReference>
<dbReference type="Gene3D" id="3.40.1530.20">
    <property type="entry name" value="Protein of unknown function (DUF1491)"/>
    <property type="match status" value="1"/>
</dbReference>